<evidence type="ECO:0000313" key="1">
    <source>
        <dbReference type="EMBL" id="KAK9073140.1"/>
    </source>
</evidence>
<sequence length="469" mass="53132">MAEKTKTNEAKISIKVMADKVNKRVVYAEADHTFVDILFSFVTLPMGTIVRLLRKHDDKKFEALGSLNNLYQSLKDFPENYLETEECKYILLNPRSRAYDHCRYLKVNIDDTEPFNYFECEGCCKLLPRSLSTCNKVNCVRCGKLMKKEVGYEKSDDLYSGTSVFASDIATFIVTDDLCILPYTSATSIQLLTDYGVTRKSDLEEINLDMDSEKVLCVLKMALSLESVLTCLVFQTTHSVRDLLIPSKTVTLHLSCYSRKEYKHLDSEMRLEISLQKSTGKLLFAEAKHYFVEFLFGFLSIPLGTVIGHLIEGGSISCMNNILKSISEMRVNIIDCILNSKEACIYLRSGAILLEPHIGQQYLSENRLFHLEGTGFHYDRSELQDPGIGGSFLRQCGMFTVTDDLIIKPSSSFSTMKVLNDLQVPFDDVEKRDIRIGLPEGRKILKACLTSCSTLTDSLEHELKNKSEQ</sequence>
<comment type="caution">
    <text evidence="1">The sequence shown here is derived from an EMBL/GenBank/DDBJ whole genome shotgun (WGS) entry which is preliminary data.</text>
</comment>
<gene>
    <name evidence="1" type="ORF">SSX86_007463</name>
</gene>
<dbReference type="EMBL" id="JBCNJP010000009">
    <property type="protein sequence ID" value="KAK9073140.1"/>
    <property type="molecule type" value="Genomic_DNA"/>
</dbReference>
<proteinExistence type="predicted"/>
<dbReference type="InterPro" id="IPR007750">
    <property type="entry name" value="DUF674"/>
</dbReference>
<evidence type="ECO:0008006" key="3">
    <source>
        <dbReference type="Google" id="ProtNLM"/>
    </source>
</evidence>
<dbReference type="PANTHER" id="PTHR33103:SF27">
    <property type="entry name" value="OS04G0594700 PROTEIN"/>
    <property type="match status" value="1"/>
</dbReference>
<dbReference type="PANTHER" id="PTHR33103">
    <property type="entry name" value="OS01G0153900 PROTEIN"/>
    <property type="match status" value="1"/>
</dbReference>
<organism evidence="1 2">
    <name type="scientific">Deinandra increscens subsp. villosa</name>
    <dbReference type="NCBI Taxonomy" id="3103831"/>
    <lineage>
        <taxon>Eukaryota</taxon>
        <taxon>Viridiplantae</taxon>
        <taxon>Streptophyta</taxon>
        <taxon>Embryophyta</taxon>
        <taxon>Tracheophyta</taxon>
        <taxon>Spermatophyta</taxon>
        <taxon>Magnoliopsida</taxon>
        <taxon>eudicotyledons</taxon>
        <taxon>Gunneridae</taxon>
        <taxon>Pentapetalae</taxon>
        <taxon>asterids</taxon>
        <taxon>campanulids</taxon>
        <taxon>Asterales</taxon>
        <taxon>Asteraceae</taxon>
        <taxon>Asteroideae</taxon>
        <taxon>Heliantheae alliance</taxon>
        <taxon>Madieae</taxon>
        <taxon>Madiinae</taxon>
        <taxon>Deinandra</taxon>
    </lineage>
</organism>
<evidence type="ECO:0000313" key="2">
    <source>
        <dbReference type="Proteomes" id="UP001408789"/>
    </source>
</evidence>
<protein>
    <recommendedName>
        <fullName evidence="3">DUF674 family protein</fullName>
    </recommendedName>
</protein>
<dbReference type="Proteomes" id="UP001408789">
    <property type="component" value="Unassembled WGS sequence"/>
</dbReference>
<accession>A0AAP0H7X9</accession>
<dbReference type="Pfam" id="PF05056">
    <property type="entry name" value="DUF674"/>
    <property type="match status" value="1"/>
</dbReference>
<name>A0AAP0H7X9_9ASTR</name>
<keyword evidence="2" id="KW-1185">Reference proteome</keyword>
<reference evidence="1 2" key="1">
    <citation type="submission" date="2024-04" db="EMBL/GenBank/DDBJ databases">
        <title>The reference genome of an endangered Asteraceae, Deinandra increscens subsp. villosa, native to the Central Coast of California.</title>
        <authorList>
            <person name="Guilliams M."/>
            <person name="Hasenstab-Lehman K."/>
            <person name="Meyer R."/>
            <person name="Mcevoy S."/>
        </authorList>
    </citation>
    <scope>NUCLEOTIDE SEQUENCE [LARGE SCALE GENOMIC DNA]</scope>
    <source>
        <tissue evidence="1">Leaf</tissue>
    </source>
</reference>
<dbReference type="AlphaFoldDB" id="A0AAP0H7X9"/>